<dbReference type="SUPFAM" id="SSF82171">
    <property type="entry name" value="DPP6 N-terminal domain-like"/>
    <property type="match status" value="1"/>
</dbReference>
<dbReference type="InterPro" id="IPR015943">
    <property type="entry name" value="WD40/YVTN_repeat-like_dom_sf"/>
</dbReference>
<evidence type="ECO:0000313" key="3">
    <source>
        <dbReference type="EMBL" id="PVE04151.1"/>
    </source>
</evidence>
<dbReference type="AlphaFoldDB" id="A0A2T7SMN1"/>
<evidence type="ECO:0000256" key="1">
    <source>
        <dbReference type="PROSITE-ProRule" id="PRU00221"/>
    </source>
</evidence>
<dbReference type="SUPFAM" id="SSF50494">
    <property type="entry name" value="Trypsin-like serine proteases"/>
    <property type="match status" value="1"/>
</dbReference>
<keyword evidence="4" id="KW-1185">Reference proteome</keyword>
<dbReference type="EMBL" id="AZSP01000395">
    <property type="protein sequence ID" value="PVE04151.1"/>
    <property type="molecule type" value="Genomic_DNA"/>
</dbReference>
<dbReference type="InterPro" id="IPR001680">
    <property type="entry name" value="WD40_rpt"/>
</dbReference>
<dbReference type="PROSITE" id="PS50082">
    <property type="entry name" value="WD_REPEATS_2"/>
    <property type="match status" value="1"/>
</dbReference>
<dbReference type="Pfam" id="PF13365">
    <property type="entry name" value="Trypsin_2"/>
    <property type="match status" value="1"/>
</dbReference>
<organism evidence="3 4">
    <name type="scientific">Streptomyces scopuliridis RB72</name>
    <dbReference type="NCBI Taxonomy" id="1440053"/>
    <lineage>
        <taxon>Bacteria</taxon>
        <taxon>Bacillati</taxon>
        <taxon>Actinomycetota</taxon>
        <taxon>Actinomycetes</taxon>
        <taxon>Kitasatosporales</taxon>
        <taxon>Streptomycetaceae</taxon>
        <taxon>Streptomyces</taxon>
    </lineage>
</organism>
<dbReference type="Proteomes" id="UP000245992">
    <property type="component" value="Unassembled WGS sequence"/>
</dbReference>
<name>A0A2T7SMN1_9ACTN</name>
<dbReference type="Gene3D" id="2.130.10.10">
    <property type="entry name" value="YVTN repeat-like/Quinoprotein amine dehydrogenase"/>
    <property type="match status" value="1"/>
</dbReference>
<reference evidence="3 4" key="1">
    <citation type="submission" date="2013-12" db="EMBL/GenBank/DDBJ databases">
        <title>Annotated genome of Streptomyces scopuliridis.</title>
        <authorList>
            <person name="Olson J.B."/>
        </authorList>
    </citation>
    <scope>NUCLEOTIDE SEQUENCE [LARGE SCALE GENOMIC DNA]</scope>
    <source>
        <strain evidence="3 4">RB72</strain>
    </source>
</reference>
<protein>
    <recommendedName>
        <fullName evidence="2">Novel STAND NTPase 1 domain-containing protein</fullName>
    </recommendedName>
</protein>
<proteinExistence type="predicted"/>
<sequence>MRILSADGEVIGAGFLVAADVVCTCAHVVTGALGVPDTEESAPGTPVDLDFPLLSGRPRARATVVSWRGGGADVALLRLDAAVEGARPVPLVDGTGVWGHTFRALGYPDGADDGVWASGTLRAGQGAGWVQMEAQEPGPRIEEGFSGAPVWDDAQDGVVGMTVAAHLGERTAYLLPSAELVDERTLRPRCPFQGLAPFTEADAEFFHGREGDTARVHTAVRRRPVTLVAGPSGCGKSSLVRAGVLPRLRAEGMSVSELRPVPGVRAAAVLARALTGILEPELGEVERLARAEELAGLLETGGDVPAELRGGVLARGASAGHVIFVDQFEEYAGAEPAAARGLFGLLAALAGGGLTVLVPVGTTLMAVRAESVGGERFRADSGKYSVSPNGRFVALVTDRRLEVLDASRTRHQSVSLPPPAETVDWIPTWTADSKRIVVWGESGNLYRSYSVQDLRDSVPLDDVVPKAKELDSVTELRGGEVDSVAALQGSEIVLLTVDGRLARVDAADAAVRTRRFLVHPAPNWAGTGLTGEIFVRSQLIARPGHPGQVAAVTRTGTQRGEILLWDVWSQRRVTTLPGPAISVPFATDSFTSALAFDADGSHLAVQNVDGQVMVWDVDRRKQLARSAPRASNDALVGIGSGDSVVTYLSDKKQVQFYDLTGDGASGTLPVAGGNWIAGFVHGHRLTIDTGRLRQTFDLNPDTQFRTLCAAADRDYTEAERKLLPEGTPSQPPCS</sequence>
<keyword evidence="1" id="KW-0853">WD repeat</keyword>
<dbReference type="InterPro" id="IPR049052">
    <property type="entry name" value="nSTAND1"/>
</dbReference>
<comment type="caution">
    <text evidence="3">The sequence shown here is derived from an EMBL/GenBank/DDBJ whole genome shotgun (WGS) entry which is preliminary data.</text>
</comment>
<feature type="domain" description="Novel STAND NTPase 1" evidence="2">
    <location>
        <begin position="191"/>
        <end position="355"/>
    </location>
</feature>
<feature type="repeat" description="WD" evidence="1">
    <location>
        <begin position="593"/>
        <end position="625"/>
    </location>
</feature>
<dbReference type="STRING" id="1440053.GCA_000718095_04084"/>
<accession>A0A2T7SMN1</accession>
<dbReference type="Gene3D" id="2.40.10.120">
    <property type="match status" value="1"/>
</dbReference>
<dbReference type="InterPro" id="IPR027417">
    <property type="entry name" value="P-loop_NTPase"/>
</dbReference>
<dbReference type="SUPFAM" id="SSF52540">
    <property type="entry name" value="P-loop containing nucleoside triphosphate hydrolases"/>
    <property type="match status" value="1"/>
</dbReference>
<evidence type="ECO:0000313" key="4">
    <source>
        <dbReference type="Proteomes" id="UP000245992"/>
    </source>
</evidence>
<dbReference type="InterPro" id="IPR009003">
    <property type="entry name" value="Peptidase_S1_PA"/>
</dbReference>
<dbReference type="Pfam" id="PF20703">
    <property type="entry name" value="nSTAND1"/>
    <property type="match status" value="1"/>
</dbReference>
<gene>
    <name evidence="3" type="ORF">Y717_13875</name>
</gene>
<evidence type="ECO:0000259" key="2">
    <source>
        <dbReference type="Pfam" id="PF20703"/>
    </source>
</evidence>